<evidence type="ECO:0000256" key="5">
    <source>
        <dbReference type="ARBA" id="ARBA00022747"/>
    </source>
</evidence>
<protein>
    <recommendedName>
        <fullName evidence="1">DNA (cytosine-5-)-methyltransferase</fullName>
        <ecNumber evidence="1">2.1.1.37</ecNumber>
    </recommendedName>
</protein>
<evidence type="ECO:0000256" key="4">
    <source>
        <dbReference type="ARBA" id="ARBA00022691"/>
    </source>
</evidence>
<dbReference type="InterPro" id="IPR001525">
    <property type="entry name" value="C5_MeTfrase"/>
</dbReference>
<dbReference type="GO" id="GO:0009307">
    <property type="term" value="P:DNA restriction-modification system"/>
    <property type="evidence" value="ECO:0007669"/>
    <property type="project" value="UniProtKB-KW"/>
</dbReference>
<evidence type="ECO:0000256" key="3">
    <source>
        <dbReference type="ARBA" id="ARBA00022679"/>
    </source>
</evidence>
<proteinExistence type="inferred from homology"/>
<evidence type="ECO:0000313" key="8">
    <source>
        <dbReference type="EMBL" id="RNF52957.1"/>
    </source>
</evidence>
<dbReference type="RefSeq" id="WP_123094298.1">
    <property type="nucleotide sequence ID" value="NZ_RIZG01000001.1"/>
</dbReference>
<dbReference type="SUPFAM" id="SSF53335">
    <property type="entry name" value="S-adenosyl-L-methionine-dependent methyltransferases"/>
    <property type="match status" value="1"/>
</dbReference>
<evidence type="ECO:0000256" key="6">
    <source>
        <dbReference type="ARBA" id="ARBA00047422"/>
    </source>
</evidence>
<comment type="caution">
    <text evidence="8">The sequence shown here is derived from an EMBL/GenBank/DDBJ whole genome shotgun (WGS) entry which is preliminary data.</text>
</comment>
<dbReference type="Gene3D" id="3.40.50.150">
    <property type="entry name" value="Vaccinia Virus protein VP39"/>
    <property type="match status" value="1"/>
</dbReference>
<keyword evidence="9" id="KW-1185">Reference proteome</keyword>
<dbReference type="EMBL" id="RIZG01000001">
    <property type="protein sequence ID" value="RNF52957.1"/>
    <property type="molecule type" value="Genomic_DNA"/>
</dbReference>
<keyword evidence="3 7" id="KW-0808">Transferase</keyword>
<dbReference type="InterPro" id="IPR050390">
    <property type="entry name" value="C5-Methyltransferase"/>
</dbReference>
<dbReference type="PROSITE" id="PS51679">
    <property type="entry name" value="SAM_MT_C5"/>
    <property type="match status" value="1"/>
</dbReference>
<dbReference type="Proteomes" id="UP000280507">
    <property type="component" value="Unassembled WGS sequence"/>
</dbReference>
<name>A0A3M8QA79_9GAMM</name>
<dbReference type="AlphaFoldDB" id="A0A3M8QA79"/>
<comment type="catalytic activity">
    <reaction evidence="6">
        <text>a 2'-deoxycytidine in DNA + S-adenosyl-L-methionine = a 5-methyl-2'-deoxycytidine in DNA + S-adenosyl-L-homocysteine + H(+)</text>
        <dbReference type="Rhea" id="RHEA:13681"/>
        <dbReference type="Rhea" id="RHEA-COMP:11369"/>
        <dbReference type="Rhea" id="RHEA-COMP:11370"/>
        <dbReference type="ChEBI" id="CHEBI:15378"/>
        <dbReference type="ChEBI" id="CHEBI:57856"/>
        <dbReference type="ChEBI" id="CHEBI:59789"/>
        <dbReference type="ChEBI" id="CHEBI:85452"/>
        <dbReference type="ChEBI" id="CHEBI:85454"/>
        <dbReference type="EC" id="2.1.1.37"/>
    </reaction>
</comment>
<evidence type="ECO:0000256" key="7">
    <source>
        <dbReference type="PROSITE-ProRule" id="PRU01016"/>
    </source>
</evidence>
<dbReference type="InterPro" id="IPR029063">
    <property type="entry name" value="SAM-dependent_MTases_sf"/>
</dbReference>
<feature type="active site" evidence="7">
    <location>
        <position position="93"/>
    </location>
</feature>
<evidence type="ECO:0000256" key="2">
    <source>
        <dbReference type="ARBA" id="ARBA00022603"/>
    </source>
</evidence>
<reference evidence="8 9" key="1">
    <citation type="journal article" date="2012" name="Int. J. Syst. Evol. Microbiol.">
        <title>Marinomonas hwangdonensis sp. nov., isolated from seawater.</title>
        <authorList>
            <person name="Jung Y.T."/>
            <person name="Oh T.K."/>
            <person name="Yoon J.H."/>
        </authorList>
    </citation>
    <scope>NUCLEOTIDE SEQUENCE [LARGE SCALE GENOMIC DNA]</scope>
    <source>
        <strain evidence="8 9">HDW-15</strain>
    </source>
</reference>
<dbReference type="OrthoDB" id="9813719at2"/>
<keyword evidence="2 7" id="KW-0489">Methyltransferase</keyword>
<organism evidence="8 9">
    <name type="scientific">Marinomonas hwangdonensis</name>
    <dbReference type="NCBI Taxonomy" id="1053647"/>
    <lineage>
        <taxon>Bacteria</taxon>
        <taxon>Pseudomonadati</taxon>
        <taxon>Pseudomonadota</taxon>
        <taxon>Gammaproteobacteria</taxon>
        <taxon>Oceanospirillales</taxon>
        <taxon>Oceanospirillaceae</taxon>
        <taxon>Marinomonas</taxon>
    </lineage>
</organism>
<dbReference type="PANTHER" id="PTHR10629:SF52">
    <property type="entry name" value="DNA (CYTOSINE-5)-METHYLTRANSFERASE 1"/>
    <property type="match status" value="1"/>
</dbReference>
<gene>
    <name evidence="8" type="ORF">EBI00_02325</name>
</gene>
<dbReference type="PRINTS" id="PR00105">
    <property type="entry name" value="C5METTRFRASE"/>
</dbReference>
<dbReference type="PANTHER" id="PTHR10629">
    <property type="entry name" value="CYTOSINE-SPECIFIC METHYLTRANSFERASE"/>
    <property type="match status" value="1"/>
</dbReference>
<evidence type="ECO:0000313" key="9">
    <source>
        <dbReference type="Proteomes" id="UP000280507"/>
    </source>
</evidence>
<keyword evidence="4 7" id="KW-0949">S-adenosyl-L-methionine</keyword>
<dbReference type="EC" id="2.1.1.37" evidence="1"/>
<dbReference type="Gene3D" id="3.90.120.10">
    <property type="entry name" value="DNA Methylase, subunit A, domain 2"/>
    <property type="match status" value="1"/>
</dbReference>
<evidence type="ECO:0000256" key="1">
    <source>
        <dbReference type="ARBA" id="ARBA00011975"/>
    </source>
</evidence>
<dbReference type="GO" id="GO:0032259">
    <property type="term" value="P:methylation"/>
    <property type="evidence" value="ECO:0007669"/>
    <property type="project" value="UniProtKB-KW"/>
</dbReference>
<dbReference type="GO" id="GO:0003677">
    <property type="term" value="F:DNA binding"/>
    <property type="evidence" value="ECO:0007669"/>
    <property type="project" value="TreeGrafter"/>
</dbReference>
<keyword evidence="5" id="KW-0680">Restriction system</keyword>
<dbReference type="GO" id="GO:0003886">
    <property type="term" value="F:DNA (cytosine-5-)-methyltransferase activity"/>
    <property type="evidence" value="ECO:0007669"/>
    <property type="project" value="UniProtKB-EC"/>
</dbReference>
<accession>A0A3M8QA79</accession>
<dbReference type="GO" id="GO:0044027">
    <property type="term" value="P:negative regulation of gene expression via chromosomal CpG island methylation"/>
    <property type="evidence" value="ECO:0007669"/>
    <property type="project" value="TreeGrafter"/>
</dbReference>
<dbReference type="Pfam" id="PF00145">
    <property type="entry name" value="DNA_methylase"/>
    <property type="match status" value="2"/>
</dbReference>
<sequence length="537" mass="58967">MHFFNAQHGQLDLHLPQELIVDNFAGGGGASTGLEMALGRPVDIAINHDEIAIKTHAENHPDTIHYCESVWDINPAKVCKGRPVAVAWFSPDCKHFSKAKGGKPVDKNIRGLAWVAVRWAATVRPKIIMLENVEEFKTWGPVKDGEPLLNQKGESQKGKTFKNFVRELIKLGYKVEWNELRASDYGVPTTRKRFFLIARCDGQPIAWITPTHGDPKSLKVQAGKLNGKLKPWMTAADIIDWSLPCPSIFDRKRPLAENTLKRIAKGLQRFVIESDKPFVVPSFITEHANASNQRNMPIDEPVRTICAQVKGGHFALVHAKLSPFIVGAGGPEYAGKPKSANVPLNTITTQNHSQVVTAFLAKHYGGNYTGSGINMHSPTDTVTTVDHHALVTSHLIKMRNNNYGSPVSDPVPTITAGGNHIGEVRAFLVKYYGTGEGCSLDEPLHTVTTKDRFGLVTIHGEDYQIVDIGMRMLSPRELYRAQGFPDSYIIDQLSDGTKLSKAAQVRMCGNSVCPLLAAALVKANTHTAQTTKQTKAA</sequence>
<comment type="similarity">
    <text evidence="7">Belongs to the class I-like SAM-binding methyltransferase superfamily. C5-methyltransferase family.</text>
</comment>